<evidence type="ECO:0000313" key="2">
    <source>
        <dbReference type="Proteomes" id="UP000596276"/>
    </source>
</evidence>
<dbReference type="InterPro" id="IPR013083">
    <property type="entry name" value="Znf_RING/FYVE/PHD"/>
</dbReference>
<dbReference type="InterPro" id="IPR039903">
    <property type="entry name" value="Zswim2"/>
</dbReference>
<dbReference type="Gene3D" id="3.30.40.10">
    <property type="entry name" value="Zinc/RING finger domain, C3HC4 (zinc finger)"/>
    <property type="match status" value="1"/>
</dbReference>
<dbReference type="EMBL" id="CP044621">
    <property type="protein sequence ID" value="QRD83808.1"/>
    <property type="molecule type" value="Genomic_DNA"/>
</dbReference>
<dbReference type="VEuPathDB" id="FungiDB:AFLA_005031"/>
<protein>
    <recommendedName>
        <fullName evidence="3">RING-type domain-containing protein</fullName>
    </recommendedName>
</protein>
<dbReference type="PANTHER" id="PTHR21540:SF0">
    <property type="entry name" value="PHD FAMILY PROTEIN"/>
    <property type="match status" value="1"/>
</dbReference>
<dbReference type="GO" id="GO:0061630">
    <property type="term" value="F:ubiquitin protein ligase activity"/>
    <property type="evidence" value="ECO:0007669"/>
    <property type="project" value="InterPro"/>
</dbReference>
<organism evidence="1 2">
    <name type="scientific">Aspergillus flavus (strain ATCC 200026 / FGSC A1120 / IAM 13836 / NRRL 3357 / JCM 12722 / SRRC 167)</name>
    <dbReference type="NCBI Taxonomy" id="332952"/>
    <lineage>
        <taxon>Eukaryota</taxon>
        <taxon>Fungi</taxon>
        <taxon>Dikarya</taxon>
        <taxon>Ascomycota</taxon>
        <taxon>Pezizomycotina</taxon>
        <taxon>Eurotiomycetes</taxon>
        <taxon>Eurotiomycetidae</taxon>
        <taxon>Eurotiales</taxon>
        <taxon>Aspergillaceae</taxon>
        <taxon>Aspergillus</taxon>
        <taxon>Aspergillus subgen. Circumdati</taxon>
    </lineage>
</organism>
<dbReference type="Proteomes" id="UP000596276">
    <property type="component" value="Chromosome 5"/>
</dbReference>
<dbReference type="AlphaFoldDB" id="A0A7U2MHK6"/>
<accession>A0A7U2MHK6</accession>
<gene>
    <name evidence="1" type="ORF">F9C07_2213909</name>
</gene>
<dbReference type="VEuPathDB" id="FungiDB:F9C07_2213909"/>
<name>A0A7U2MHK6_ASPFN</name>
<proteinExistence type="predicted"/>
<sequence length="423" mass="47285">MGSGLVPISGFVCVLAQTLKRMRNPSYLFVTKFRLFMTSELAINSAQSGTEKGNDNISRIFSSRRSEYRLPPPQYISNQPYHTEKYSSTYPVLNENNITMSRPSRAPLRRRHVGDIIGLYPATEPWCAGYATSLRRRCHRRLLASDCAAACTLLDQATDEVHAGHSIDQHLEDLASLVLCTNDHQGQASDLIDTWSEKVNDFLTKVTAFLNRVILEQEPRAEFLEMLGGPAGVTRELHGRLSRLRVSEGFPSPVGPAIIATSAILQRRIERQSSTPAHNNFQTDSLAISVPSQYPDIATRPAQGKAGFTGSPRSSVTRRSVEGDCAMCLLPLWEPGLSTDDREQPKDISRGNDRDENYIENSSASIRACLKRDKLLVWCKKECGTNFHKDCMNQWIETCLNCSRPAKCPMCQTPWNMLPASYN</sequence>
<dbReference type="PANTHER" id="PTHR21540">
    <property type="entry name" value="RING FINGER AND SWIM DOMAIN-CONTAINING PROTEIN 2"/>
    <property type="match status" value="1"/>
</dbReference>
<reference evidence="2" key="1">
    <citation type="journal article" date="2021" name="G3 (Bethesda)">
        <title>Chromosome assembled and annotated genome sequence of Aspergillus flavus NRRL 3357.</title>
        <authorList>
            <person name="Skerker J.M."/>
            <person name="Pianalto K.M."/>
            <person name="Mondo S.J."/>
            <person name="Yang K."/>
            <person name="Arkin A.P."/>
            <person name="Keller N.P."/>
            <person name="Grigoriev I.V."/>
            <person name="Louise Glass N.L."/>
        </authorList>
    </citation>
    <scope>NUCLEOTIDE SEQUENCE [LARGE SCALE GENOMIC DNA]</scope>
    <source>
        <strain evidence="2">ATCC 200026 / FGSC A1120 / IAM 13836 / NRRL 3357 / JCM 12722 / SRRC 167</strain>
    </source>
</reference>
<keyword evidence="2" id="KW-1185">Reference proteome</keyword>
<evidence type="ECO:0008006" key="3">
    <source>
        <dbReference type="Google" id="ProtNLM"/>
    </source>
</evidence>
<evidence type="ECO:0000313" key="1">
    <source>
        <dbReference type="EMBL" id="QRD83808.1"/>
    </source>
</evidence>